<dbReference type="Gene3D" id="3.40.630.30">
    <property type="match status" value="1"/>
</dbReference>
<dbReference type="SUPFAM" id="SSF55729">
    <property type="entry name" value="Acyl-CoA N-acyltransferases (Nat)"/>
    <property type="match status" value="1"/>
</dbReference>
<sequence>MENIEIQVWTANEKLNRWKELVDIWLNFRRYEPLSSGIMDLEDAETREYAGYAFRDMLGYDSTPCVVAWDTLNNKAAGFVFSITQYSPEATPFELQSRCLRSFDKYPFGEGVLEKLSGVATFLHELFNKADVFSKLSVDKVFMIHVTSVLQEYTRRGLANEMTKKVLEVAKEAGFEYAVSESTSSYTQHNKIKRFGFEKIFEIDFESNYANYDMMPQSLKETHKSAAVLVKRL</sequence>
<dbReference type="AlphaFoldDB" id="A0A7J7KGA2"/>
<accession>A0A7J7KGA2</accession>
<dbReference type="PANTHER" id="PTHR20905:SF1">
    <property type="entry name" value="AT07410P-RELATED"/>
    <property type="match status" value="1"/>
</dbReference>
<dbReference type="InterPro" id="IPR016181">
    <property type="entry name" value="Acyl_CoA_acyltransferase"/>
</dbReference>
<dbReference type="OrthoDB" id="2115692at2759"/>
<gene>
    <name evidence="1" type="ORF">EB796_004763</name>
</gene>
<comment type="caution">
    <text evidence="1">The sequence shown here is derived from an EMBL/GenBank/DDBJ whole genome shotgun (WGS) entry which is preliminary data.</text>
</comment>
<dbReference type="Proteomes" id="UP000593567">
    <property type="component" value="Unassembled WGS sequence"/>
</dbReference>
<organism evidence="1 2">
    <name type="scientific">Bugula neritina</name>
    <name type="common">Brown bryozoan</name>
    <name type="synonym">Sertularia neritina</name>
    <dbReference type="NCBI Taxonomy" id="10212"/>
    <lineage>
        <taxon>Eukaryota</taxon>
        <taxon>Metazoa</taxon>
        <taxon>Spiralia</taxon>
        <taxon>Lophotrochozoa</taxon>
        <taxon>Bryozoa</taxon>
        <taxon>Gymnolaemata</taxon>
        <taxon>Cheilostomatida</taxon>
        <taxon>Flustrina</taxon>
        <taxon>Buguloidea</taxon>
        <taxon>Bugulidae</taxon>
        <taxon>Bugula</taxon>
    </lineage>
</organism>
<dbReference type="GO" id="GO:0008080">
    <property type="term" value="F:N-acetyltransferase activity"/>
    <property type="evidence" value="ECO:0007669"/>
    <property type="project" value="TreeGrafter"/>
</dbReference>
<reference evidence="1" key="1">
    <citation type="submission" date="2020-06" db="EMBL/GenBank/DDBJ databases">
        <title>Draft genome of Bugula neritina, a colonial animal packing powerful symbionts and potential medicines.</title>
        <authorList>
            <person name="Rayko M."/>
        </authorList>
    </citation>
    <scope>NUCLEOTIDE SEQUENCE [LARGE SCALE GENOMIC DNA]</scope>
    <source>
        <strain evidence="1">Kwan_BN1</strain>
    </source>
</reference>
<proteinExistence type="predicted"/>
<evidence type="ECO:0000313" key="1">
    <source>
        <dbReference type="EMBL" id="KAF6036944.1"/>
    </source>
</evidence>
<keyword evidence="2" id="KW-1185">Reference proteome</keyword>
<dbReference type="PANTHER" id="PTHR20905">
    <property type="entry name" value="N-ACETYLTRANSFERASE-RELATED"/>
    <property type="match status" value="1"/>
</dbReference>
<evidence type="ECO:0000313" key="2">
    <source>
        <dbReference type="Proteomes" id="UP000593567"/>
    </source>
</evidence>
<name>A0A7J7KGA2_BUGNE</name>
<protein>
    <submittedName>
        <fullName evidence="1">Dat</fullName>
    </submittedName>
</protein>
<dbReference type="EMBL" id="VXIV02000646">
    <property type="protein sequence ID" value="KAF6036944.1"/>
    <property type="molecule type" value="Genomic_DNA"/>
</dbReference>